<name>A0A1J7CGE0_FLAJO</name>
<dbReference type="AlphaFoldDB" id="A0A1J7CGE0"/>
<evidence type="ECO:0000313" key="3">
    <source>
        <dbReference type="Proteomes" id="UP000182826"/>
    </source>
</evidence>
<feature type="domain" description="Pyrroloquinoline quinone-dependent pyranose dehydrogenase beta-propeller" evidence="1">
    <location>
        <begin position="53"/>
        <end position="387"/>
    </location>
</feature>
<dbReference type="Pfam" id="PF22807">
    <property type="entry name" value="TrAA12"/>
    <property type="match status" value="1"/>
</dbReference>
<dbReference type="InterPro" id="IPR011042">
    <property type="entry name" value="6-blade_b-propeller_TolB-like"/>
</dbReference>
<organism evidence="2 3">
    <name type="scientific">Flavobacterium johnsoniae</name>
    <name type="common">Cytophaga johnsonae</name>
    <dbReference type="NCBI Taxonomy" id="986"/>
    <lineage>
        <taxon>Bacteria</taxon>
        <taxon>Pseudomonadati</taxon>
        <taxon>Bacteroidota</taxon>
        <taxon>Flavobacteriia</taxon>
        <taxon>Flavobacteriales</taxon>
        <taxon>Flavobacteriaceae</taxon>
        <taxon>Flavobacterium</taxon>
    </lineage>
</organism>
<evidence type="ECO:0000259" key="1">
    <source>
        <dbReference type="Pfam" id="PF22807"/>
    </source>
</evidence>
<dbReference type="InterPro" id="IPR054539">
    <property type="entry name" value="Beta-prop_PDH"/>
</dbReference>
<dbReference type="Proteomes" id="UP000182826">
    <property type="component" value="Unassembled WGS sequence"/>
</dbReference>
<reference evidence="2 3" key="1">
    <citation type="submission" date="2016-10" db="EMBL/GenBank/DDBJ databases">
        <title>Draft Genome Sequence of Rhizobacteria Flavobacterium johnsoniae CI04.</title>
        <authorList>
            <person name="Bravo J.I."/>
            <person name="Lozano G.L."/>
            <person name="Handelsman J."/>
        </authorList>
    </citation>
    <scope>NUCLEOTIDE SEQUENCE [LARGE SCALE GENOMIC DNA]</scope>
    <source>
        <strain evidence="2 3">CI04</strain>
    </source>
</reference>
<evidence type="ECO:0000313" key="2">
    <source>
        <dbReference type="EMBL" id="OIV40604.1"/>
    </source>
</evidence>
<proteinExistence type="predicted"/>
<dbReference type="InterPro" id="IPR011041">
    <property type="entry name" value="Quinoprot_gluc/sorb_DH_b-prop"/>
</dbReference>
<dbReference type="PANTHER" id="PTHR19328">
    <property type="entry name" value="HEDGEHOG-INTERACTING PROTEIN"/>
    <property type="match status" value="1"/>
</dbReference>
<sequence length="388" mass="42544">MKAKYTLSALLGFLAMHGYSQKGIPPNEDTKKVTITNFPTHLEYSSSLASGLKTANGWKVTPVATGLGKPRMLYIGKKGQLYVTRRDAGDVLMLTDTDKDGKFDDMIRVADFPGVHGITSKDDYMYLCNNNKVLRYALNADGTLGKVADTLIKDLPSGGQHANRTMDFGPDGKLYISVGSVCNDCKESDKETATMLQVDSQTWKRTLYASGLRNTIGFDWQPVTKEMWGVDNGGDTKGDDWPPEELNKIILGGNYGFPFAYGKRVVDQSREDPVGNTKEGWVKPTQPSVLEFPAHSAPIAFAFFDSGKNKGDALVCWHGSWNRQNPSGYKVERIKFDSKGNPTGSEDFLTGFLIGNERFGRPAGVAIGSDVVYVSDDANGIIYALKEK</sequence>
<dbReference type="RefSeq" id="WP_071637806.1">
    <property type="nucleotide sequence ID" value="NZ_MLFK01000009.1"/>
</dbReference>
<dbReference type="OrthoDB" id="9811395at2"/>
<protein>
    <submittedName>
        <fullName evidence="2">Glucose dehydrogenase</fullName>
    </submittedName>
</protein>
<dbReference type="PANTHER" id="PTHR19328:SF53">
    <property type="entry name" value="MEMBRANE PROTEIN"/>
    <property type="match status" value="1"/>
</dbReference>
<comment type="caution">
    <text evidence="2">The sequence shown here is derived from an EMBL/GenBank/DDBJ whole genome shotgun (WGS) entry which is preliminary data.</text>
</comment>
<dbReference type="Gene3D" id="2.120.10.30">
    <property type="entry name" value="TolB, C-terminal domain"/>
    <property type="match status" value="1"/>
</dbReference>
<dbReference type="EMBL" id="MLFK01000009">
    <property type="protein sequence ID" value="OIV40604.1"/>
    <property type="molecule type" value="Genomic_DNA"/>
</dbReference>
<dbReference type="SUPFAM" id="SSF50952">
    <property type="entry name" value="Soluble quinoprotein glucose dehydrogenase"/>
    <property type="match status" value="1"/>
</dbReference>
<keyword evidence="3" id="KW-1185">Reference proteome</keyword>
<gene>
    <name evidence="2" type="ORF">BKM63_17210</name>
</gene>
<accession>A0A1J7CGE0</accession>